<feature type="transmembrane region" description="Helical" evidence="8">
    <location>
        <begin position="25"/>
        <end position="45"/>
    </location>
</feature>
<dbReference type="SUPFAM" id="SSF111352">
    <property type="entry name" value="Ammonium transporter"/>
    <property type="match status" value="1"/>
</dbReference>
<keyword evidence="11" id="KW-1185">Reference proteome</keyword>
<reference evidence="10 11" key="1">
    <citation type="submission" date="2020-03" db="EMBL/GenBank/DDBJ databases">
        <title>Draft Genome Sequence of 2-Methylisoborneol Producing Pseudanabaena yagii Strain GIHE-NHR1 Isolated from North Han River in South Korea.</title>
        <authorList>
            <person name="Jeong J."/>
        </authorList>
    </citation>
    <scope>NUCLEOTIDE SEQUENCE [LARGE SCALE GENOMIC DNA]</scope>
    <source>
        <strain evidence="10 11">GIHE-NHR1</strain>
    </source>
</reference>
<dbReference type="InterPro" id="IPR024041">
    <property type="entry name" value="NH4_transpt_AmtB-like_dom"/>
</dbReference>
<dbReference type="EMBL" id="JAAVJL010000001">
    <property type="protein sequence ID" value="NMF57241.1"/>
    <property type="molecule type" value="Genomic_DNA"/>
</dbReference>
<sequence length="502" mass="52860">MHYFNEENSKVLVYKSNHKKRLRSSVNWTACVPLAAIIGVFWIYAATAQTTAPPAAPTIDDVKASVSALDATLDTLWVVIAAFLVFFMNAGFALVESGFCRRKNAVNILTKNLVVFAIATIAYWAIGFGFMFGNDDGNAFIGLKGFFISGADNSPAIGDAYKGDFSALNWTSIPLEAKFLFQLVFAGTAATIVSGAVAERIKFVAFLIFSFLLVGVSYAITGHWIWGGGWAAKMGFYDFAGSTVVHTVGGWGALVGAAVLGPRLGRYSADGKVRAIPGHNMGLATLGCLILWLGWFGFNPGSTMDANGKLIAHIALTTNMAASTGGIAATIVAWLYLGKPDLSMIVNGILAGLVGVTASCAFVDMPSAAIIGAVAGVIVVFAVGFFDSLKIDDPVGATSVHLVCGAWGTLAVGLFSKAGEFGAAPAPKAGLFFGGGFEQLWYQFVGFIAVGGFTVLFSFIAWYVISIITGGIRVSEEEEFKGLDISEHGMEAYPGFGKESES</sequence>
<comment type="similarity">
    <text evidence="2 8">Belongs to the ammonia transporter channel (TC 1.A.11.2) family.</text>
</comment>
<feature type="transmembrane region" description="Helical" evidence="8">
    <location>
        <begin position="368"/>
        <end position="386"/>
    </location>
</feature>
<keyword evidence="4 8" id="KW-0812">Transmembrane</keyword>
<keyword evidence="5 8" id="KW-1133">Transmembrane helix</keyword>
<dbReference type="PANTHER" id="PTHR11730">
    <property type="entry name" value="AMMONIUM TRANSPORTER"/>
    <property type="match status" value="1"/>
</dbReference>
<evidence type="ECO:0000256" key="7">
    <source>
        <dbReference type="ARBA" id="ARBA00023177"/>
    </source>
</evidence>
<feature type="transmembrane region" description="Helical" evidence="8">
    <location>
        <begin position="112"/>
        <end position="133"/>
    </location>
</feature>
<dbReference type="Pfam" id="PF00909">
    <property type="entry name" value="Ammonium_transp"/>
    <property type="match status" value="1"/>
</dbReference>
<feature type="transmembrane region" description="Helical" evidence="8">
    <location>
        <begin position="281"/>
        <end position="298"/>
    </location>
</feature>
<comment type="caution">
    <text evidence="10">The sequence shown here is derived from an EMBL/GenBank/DDBJ whole genome shotgun (WGS) entry which is preliminary data.</text>
</comment>
<comment type="subcellular location">
    <subcellularLocation>
        <location evidence="8">Cell membrane</location>
        <topology evidence="8">Multi-pass membrane protein</topology>
    </subcellularLocation>
    <subcellularLocation>
        <location evidence="1">Membrane</location>
        <topology evidence="1">Multi-pass membrane protein</topology>
    </subcellularLocation>
</comment>
<evidence type="ECO:0000256" key="3">
    <source>
        <dbReference type="ARBA" id="ARBA00022448"/>
    </source>
</evidence>
<evidence type="ECO:0000256" key="4">
    <source>
        <dbReference type="ARBA" id="ARBA00022692"/>
    </source>
</evidence>
<accession>A0ABX1LPJ0</accession>
<protein>
    <recommendedName>
        <fullName evidence="8">Ammonium transporter</fullName>
    </recommendedName>
</protein>
<organism evidence="10 11">
    <name type="scientific">Pseudanabaena yagii GIHE-NHR1</name>
    <dbReference type="NCBI Taxonomy" id="2722753"/>
    <lineage>
        <taxon>Bacteria</taxon>
        <taxon>Bacillati</taxon>
        <taxon>Cyanobacteriota</taxon>
        <taxon>Cyanophyceae</taxon>
        <taxon>Pseudanabaenales</taxon>
        <taxon>Pseudanabaenaceae</taxon>
        <taxon>Pseudanabaena</taxon>
        <taxon>Pseudanabaena yagii</taxon>
    </lineage>
</organism>
<feature type="transmembrane region" description="Helical" evidence="8">
    <location>
        <begin position="76"/>
        <end position="100"/>
    </location>
</feature>
<dbReference type="PANTHER" id="PTHR11730:SF89">
    <property type="entry name" value="AMMONIUM TRANSPORTER SLL0108-RELATED"/>
    <property type="match status" value="1"/>
</dbReference>
<evidence type="ECO:0000256" key="5">
    <source>
        <dbReference type="ARBA" id="ARBA00022989"/>
    </source>
</evidence>
<feature type="transmembrane region" description="Helical" evidence="8">
    <location>
        <begin position="440"/>
        <end position="465"/>
    </location>
</feature>
<feature type="transmembrane region" description="Helical" evidence="8">
    <location>
        <begin position="398"/>
        <end position="416"/>
    </location>
</feature>
<dbReference type="InterPro" id="IPR018047">
    <property type="entry name" value="Ammonium_transpt_CS"/>
</dbReference>
<evidence type="ECO:0000256" key="2">
    <source>
        <dbReference type="ARBA" id="ARBA00005887"/>
    </source>
</evidence>
<dbReference type="Gene3D" id="1.10.3430.10">
    <property type="entry name" value="Ammonium transporter AmtB like domains"/>
    <property type="match status" value="1"/>
</dbReference>
<evidence type="ECO:0000256" key="8">
    <source>
        <dbReference type="RuleBase" id="RU362002"/>
    </source>
</evidence>
<evidence type="ECO:0000313" key="11">
    <source>
        <dbReference type="Proteomes" id="UP000738376"/>
    </source>
</evidence>
<feature type="domain" description="Ammonium transporter AmtB-like" evidence="9">
    <location>
        <begin position="76"/>
        <end position="493"/>
    </location>
</feature>
<keyword evidence="7 8" id="KW-0924">Ammonia transport</keyword>
<evidence type="ECO:0000313" key="10">
    <source>
        <dbReference type="EMBL" id="NMF57241.1"/>
    </source>
</evidence>
<dbReference type="PROSITE" id="PS01219">
    <property type="entry name" value="AMMONIUM_TRANSP"/>
    <property type="match status" value="1"/>
</dbReference>
<gene>
    <name evidence="10" type="ORF">HC246_04205</name>
</gene>
<dbReference type="NCBIfam" id="TIGR00836">
    <property type="entry name" value="amt"/>
    <property type="match status" value="1"/>
</dbReference>
<evidence type="ECO:0000256" key="1">
    <source>
        <dbReference type="ARBA" id="ARBA00004141"/>
    </source>
</evidence>
<dbReference type="InterPro" id="IPR001905">
    <property type="entry name" value="Ammonium_transpt"/>
</dbReference>
<feature type="transmembrane region" description="Helical" evidence="8">
    <location>
        <begin position="344"/>
        <end position="362"/>
    </location>
</feature>
<feature type="transmembrane region" description="Helical" evidence="8">
    <location>
        <begin position="204"/>
        <end position="227"/>
    </location>
</feature>
<feature type="transmembrane region" description="Helical" evidence="8">
    <location>
        <begin position="310"/>
        <end position="337"/>
    </location>
</feature>
<name>A0ABX1LPJ0_9CYAN</name>
<dbReference type="InterPro" id="IPR029020">
    <property type="entry name" value="Ammonium/urea_transptr"/>
</dbReference>
<keyword evidence="6 8" id="KW-0472">Membrane</keyword>
<evidence type="ECO:0000256" key="6">
    <source>
        <dbReference type="ARBA" id="ARBA00023136"/>
    </source>
</evidence>
<feature type="transmembrane region" description="Helical" evidence="8">
    <location>
        <begin position="239"/>
        <end position="260"/>
    </location>
</feature>
<evidence type="ECO:0000259" key="9">
    <source>
        <dbReference type="Pfam" id="PF00909"/>
    </source>
</evidence>
<feature type="transmembrane region" description="Helical" evidence="8">
    <location>
        <begin position="179"/>
        <end position="197"/>
    </location>
</feature>
<proteinExistence type="inferred from homology"/>
<dbReference type="Proteomes" id="UP000738376">
    <property type="component" value="Unassembled WGS sequence"/>
</dbReference>
<keyword evidence="3 8" id="KW-0813">Transport</keyword>